<evidence type="ECO:0000256" key="7">
    <source>
        <dbReference type="ARBA" id="ARBA00023002"/>
    </source>
</evidence>
<evidence type="ECO:0000259" key="14">
    <source>
        <dbReference type="Pfam" id="PF02771"/>
    </source>
</evidence>
<comment type="caution">
    <text evidence="15">The sequence shown here is derived from an EMBL/GenBank/DDBJ whole genome shotgun (WGS) entry which is preliminary data.</text>
</comment>
<keyword evidence="5 11" id="KW-0285">Flavoprotein</keyword>
<evidence type="ECO:0000256" key="3">
    <source>
        <dbReference type="ARBA" id="ARBA00009347"/>
    </source>
</evidence>
<dbReference type="InterPro" id="IPR046373">
    <property type="entry name" value="Acyl-CoA_Oxase/DH_mid-dom_sf"/>
</dbReference>
<dbReference type="InterPro" id="IPR052547">
    <property type="entry name" value="Mito_Isobutyryl-CoADH"/>
</dbReference>
<dbReference type="Gene3D" id="1.10.540.10">
    <property type="entry name" value="Acyl-CoA dehydrogenase/oxidase, N-terminal domain"/>
    <property type="match status" value="1"/>
</dbReference>
<evidence type="ECO:0000256" key="2">
    <source>
        <dbReference type="ARBA" id="ARBA00005109"/>
    </source>
</evidence>
<accession>A0A5A8ENN0</accession>
<organism evidence="15">
    <name type="scientific">Cafeteria roenbergensis</name>
    <name type="common">Marine flagellate</name>
    <dbReference type="NCBI Taxonomy" id="33653"/>
    <lineage>
        <taxon>Eukaryota</taxon>
        <taxon>Sar</taxon>
        <taxon>Stramenopiles</taxon>
        <taxon>Bigyra</taxon>
        <taxon>Opalozoa</taxon>
        <taxon>Bicosoecida</taxon>
        <taxon>Cafeteriaceae</taxon>
        <taxon>Cafeteria</taxon>
    </lineage>
</organism>
<evidence type="ECO:0000256" key="5">
    <source>
        <dbReference type="ARBA" id="ARBA00022630"/>
    </source>
</evidence>
<keyword evidence="7 11" id="KW-0560">Oxidoreductase</keyword>
<evidence type="ECO:0000256" key="9">
    <source>
        <dbReference type="ARBA" id="ARBA00050268"/>
    </source>
</evidence>
<dbReference type="Proteomes" id="UP000322899">
    <property type="component" value="Unassembled WGS sequence"/>
</dbReference>
<feature type="domain" description="Acyl-CoA dehydrogenase/oxidase C-terminal" evidence="12">
    <location>
        <begin position="261"/>
        <end position="411"/>
    </location>
</feature>
<evidence type="ECO:0000256" key="1">
    <source>
        <dbReference type="ARBA" id="ARBA00001974"/>
    </source>
</evidence>
<dbReference type="GO" id="GO:0003995">
    <property type="term" value="F:acyl-CoA dehydrogenase activity"/>
    <property type="evidence" value="ECO:0007669"/>
    <property type="project" value="InterPro"/>
</dbReference>
<comment type="catalytic activity">
    <reaction evidence="8">
        <text>(2S)-2-methylbutanoyl-CoA + oxidized [electron-transfer flavoprotein] + H(+) = (2E)-2-methylbut-2-enoyl-CoA + reduced [electron-transfer flavoprotein]</text>
        <dbReference type="Rhea" id="RHEA:48256"/>
        <dbReference type="Rhea" id="RHEA-COMP:10685"/>
        <dbReference type="Rhea" id="RHEA-COMP:10686"/>
        <dbReference type="ChEBI" id="CHEBI:15378"/>
        <dbReference type="ChEBI" id="CHEBI:57337"/>
        <dbReference type="ChEBI" id="CHEBI:57692"/>
        <dbReference type="ChEBI" id="CHEBI:58307"/>
        <dbReference type="ChEBI" id="CHEBI:88166"/>
    </reaction>
    <physiologicalReaction direction="left-to-right" evidence="8">
        <dbReference type="Rhea" id="RHEA:48257"/>
    </physiologicalReaction>
</comment>
<proteinExistence type="inferred from homology"/>
<dbReference type="SUPFAM" id="SSF47203">
    <property type="entry name" value="Acyl-CoA dehydrogenase C-terminal domain-like"/>
    <property type="match status" value="1"/>
</dbReference>
<evidence type="ECO:0000256" key="4">
    <source>
        <dbReference type="ARBA" id="ARBA00022456"/>
    </source>
</evidence>
<gene>
    <name evidence="15" type="ORF">FNF27_00710</name>
</gene>
<reference evidence="15" key="1">
    <citation type="submission" date="2019-07" db="EMBL/GenBank/DDBJ databases">
        <title>Genomes of Cafeteria roenbergensis.</title>
        <authorList>
            <person name="Fischer M.G."/>
            <person name="Hackl T."/>
            <person name="Roman M."/>
        </authorList>
    </citation>
    <scope>NUCLEOTIDE SEQUENCE [LARGE SCALE GENOMIC DNA]</scope>
    <source>
        <strain evidence="15">E4-10P</strain>
    </source>
</reference>
<feature type="domain" description="Acyl-CoA dehydrogenase/oxidase N-terminal" evidence="14">
    <location>
        <begin position="41"/>
        <end position="151"/>
    </location>
</feature>
<evidence type="ECO:0000256" key="6">
    <source>
        <dbReference type="ARBA" id="ARBA00022827"/>
    </source>
</evidence>
<dbReference type="SUPFAM" id="SSF56645">
    <property type="entry name" value="Acyl-CoA dehydrogenase NM domain-like"/>
    <property type="match status" value="1"/>
</dbReference>
<dbReference type="FunFam" id="1.20.140.10:FF:000001">
    <property type="entry name" value="Acyl-CoA dehydrogenase"/>
    <property type="match status" value="1"/>
</dbReference>
<evidence type="ECO:0000259" key="13">
    <source>
        <dbReference type="Pfam" id="PF02770"/>
    </source>
</evidence>
<keyword evidence="6 11" id="KW-0274">FAD</keyword>
<evidence type="ECO:0000256" key="11">
    <source>
        <dbReference type="RuleBase" id="RU362125"/>
    </source>
</evidence>
<dbReference type="InterPro" id="IPR006089">
    <property type="entry name" value="Acyl-CoA_DH_CS"/>
</dbReference>
<comment type="cofactor">
    <cofactor evidence="1 11">
        <name>FAD</name>
        <dbReference type="ChEBI" id="CHEBI:57692"/>
    </cofactor>
</comment>
<dbReference type="PANTHER" id="PTHR43831">
    <property type="entry name" value="ISOBUTYRYL-COA DEHYDROGENASE"/>
    <property type="match status" value="1"/>
</dbReference>
<dbReference type="PANTHER" id="PTHR43831:SF1">
    <property type="entry name" value="ISOBUTYRYL-COA DEHYDROGENASE, MITOCHONDRIAL"/>
    <property type="match status" value="1"/>
</dbReference>
<evidence type="ECO:0000256" key="10">
    <source>
        <dbReference type="ARBA" id="ARBA00071686"/>
    </source>
</evidence>
<name>A0A5A8ENN0_CAFRO</name>
<comment type="similarity">
    <text evidence="3 11">Belongs to the acyl-CoA dehydrogenase family.</text>
</comment>
<dbReference type="Pfam" id="PF02770">
    <property type="entry name" value="Acyl-CoA_dh_M"/>
    <property type="match status" value="1"/>
</dbReference>
<dbReference type="InterPro" id="IPR009100">
    <property type="entry name" value="AcylCoA_DH/oxidase_NM_dom_sf"/>
</dbReference>
<sequence length="415" mass="44906">MMIARAARAASRAVAAAPARATARFASTGLDIIDPTVGLDEEQKTFFDMVKRFADEKLAPFAGEWDEKKHFPEDELREAASLGLAAMNVSPDMGGLGMGRSTSSVLYEALATADVSTTAYLSIHNMCAWLVDEFGSDELRSEIVPSLATMERFSSYCLTEPNAGSDAGSLQTRARKDGDDYILSGSKMFISGGGRSDVYVIMARTGGDGPGGISCFVVDSDSKGLSWGANERKLGWNSQPTAAISFDDVRVPKSRLVGAEGDGFRFAMKALDSGRLSIASCSVGGAHRCLTEARDYVRGRKQFGKPLSEQQTIQFKLADMAIRLHTSRTMVRSAAAMLDAKDSNARAHAAMAKVVATDNAFSICNDALQLHGGYGYLRDYPIERFLRDVRVHQILEGTNEVMRMIVSRQLLAFDA</sequence>
<dbReference type="FunFam" id="2.40.110.10:FF:000001">
    <property type="entry name" value="Acyl-CoA dehydrogenase, mitochondrial"/>
    <property type="match status" value="1"/>
</dbReference>
<dbReference type="InterPro" id="IPR037069">
    <property type="entry name" value="AcylCoA_DH/ox_N_sf"/>
</dbReference>
<dbReference type="AlphaFoldDB" id="A0A5A8ENN0"/>
<dbReference type="Gene3D" id="2.40.110.10">
    <property type="entry name" value="Butyryl-CoA Dehydrogenase, subunit A, domain 2"/>
    <property type="match status" value="1"/>
</dbReference>
<dbReference type="Gene3D" id="1.20.140.10">
    <property type="entry name" value="Butyryl-CoA Dehydrogenase, subunit A, domain 3"/>
    <property type="match status" value="1"/>
</dbReference>
<dbReference type="InterPro" id="IPR006091">
    <property type="entry name" value="Acyl-CoA_Oxase/DH_mid-dom"/>
</dbReference>
<dbReference type="Pfam" id="PF02771">
    <property type="entry name" value="Acyl-CoA_dh_N"/>
    <property type="match status" value="1"/>
</dbReference>
<dbReference type="OrthoDB" id="434771at2759"/>
<comment type="catalytic activity">
    <reaction evidence="9">
        <text>propanoyl-CoA + oxidized [electron-transfer flavoprotein] + H(+) = acryloyl-CoA + reduced [electron-transfer flavoprotein]</text>
        <dbReference type="Rhea" id="RHEA:31287"/>
        <dbReference type="Rhea" id="RHEA-COMP:10685"/>
        <dbReference type="Rhea" id="RHEA-COMP:10686"/>
        <dbReference type="ChEBI" id="CHEBI:15378"/>
        <dbReference type="ChEBI" id="CHEBI:57367"/>
        <dbReference type="ChEBI" id="CHEBI:57392"/>
        <dbReference type="ChEBI" id="CHEBI:57692"/>
        <dbReference type="ChEBI" id="CHEBI:58307"/>
    </reaction>
    <physiologicalReaction direction="left-to-right" evidence="9">
        <dbReference type="Rhea" id="RHEA:31288"/>
    </physiologicalReaction>
</comment>
<protein>
    <recommendedName>
        <fullName evidence="10">Isobutyryl-CoA dehydrogenase, mitochondrial</fullName>
    </recommendedName>
</protein>
<dbReference type="InterPro" id="IPR009075">
    <property type="entry name" value="AcylCo_DH/oxidase_C"/>
</dbReference>
<dbReference type="PROSITE" id="PS00073">
    <property type="entry name" value="ACYL_COA_DH_2"/>
    <property type="match status" value="1"/>
</dbReference>
<dbReference type="InterPro" id="IPR013786">
    <property type="entry name" value="AcylCoA_DH/ox_N"/>
</dbReference>
<comment type="pathway">
    <text evidence="2">Amino-acid degradation; L-valine degradation.</text>
</comment>
<dbReference type="GO" id="GO:0009083">
    <property type="term" value="P:branched-chain amino acid catabolic process"/>
    <property type="evidence" value="ECO:0007669"/>
    <property type="project" value="UniProtKB-KW"/>
</dbReference>
<feature type="domain" description="Acyl-CoA oxidase/dehydrogenase middle" evidence="13">
    <location>
        <begin position="156"/>
        <end position="249"/>
    </location>
</feature>
<dbReference type="PROSITE" id="PS00072">
    <property type="entry name" value="ACYL_COA_DH_1"/>
    <property type="match status" value="1"/>
</dbReference>
<dbReference type="InterPro" id="IPR036250">
    <property type="entry name" value="AcylCo_DH-like_C"/>
</dbReference>
<evidence type="ECO:0000259" key="12">
    <source>
        <dbReference type="Pfam" id="PF00441"/>
    </source>
</evidence>
<dbReference type="EMBL" id="VLTO01000003">
    <property type="protein sequence ID" value="KAA0177540.1"/>
    <property type="molecule type" value="Genomic_DNA"/>
</dbReference>
<keyword evidence="4" id="KW-0101">Branched-chain amino acid catabolism</keyword>
<evidence type="ECO:0000256" key="8">
    <source>
        <dbReference type="ARBA" id="ARBA00049552"/>
    </source>
</evidence>
<dbReference type="Pfam" id="PF00441">
    <property type="entry name" value="Acyl-CoA_dh_1"/>
    <property type="match status" value="1"/>
</dbReference>
<dbReference type="PIRSF" id="PIRSF016578">
    <property type="entry name" value="HsaA"/>
    <property type="match status" value="1"/>
</dbReference>
<evidence type="ECO:0000313" key="15">
    <source>
        <dbReference type="EMBL" id="KAA0177540.1"/>
    </source>
</evidence>
<dbReference type="GO" id="GO:0050660">
    <property type="term" value="F:flavin adenine dinucleotide binding"/>
    <property type="evidence" value="ECO:0007669"/>
    <property type="project" value="InterPro"/>
</dbReference>